<dbReference type="InterPro" id="IPR011333">
    <property type="entry name" value="SKP1/BTB/POZ_sf"/>
</dbReference>
<dbReference type="InterPro" id="IPR000210">
    <property type="entry name" value="BTB/POZ_dom"/>
</dbReference>
<dbReference type="Proteomes" id="UP000001055">
    <property type="component" value="Unassembled WGS sequence"/>
</dbReference>
<dbReference type="PROSITE" id="PS50097">
    <property type="entry name" value="BTB"/>
    <property type="match status" value="1"/>
</dbReference>
<dbReference type="EMBL" id="CH445328">
    <property type="protein sequence ID" value="EAT89328.2"/>
    <property type="molecule type" value="Genomic_DNA"/>
</dbReference>
<feature type="domain" description="BTB" evidence="4">
    <location>
        <begin position="592"/>
        <end position="675"/>
    </location>
</feature>
<dbReference type="GO" id="GO:0000981">
    <property type="term" value="F:DNA-binding transcription factor activity, RNA polymerase II-specific"/>
    <property type="evidence" value="ECO:0007669"/>
    <property type="project" value="InterPro"/>
</dbReference>
<dbReference type="CDD" id="cd00067">
    <property type="entry name" value="GAL4"/>
    <property type="match status" value="1"/>
</dbReference>
<dbReference type="VEuPathDB" id="FungiDB:JI435_004660"/>
<dbReference type="PANTHER" id="PTHR31001">
    <property type="entry name" value="UNCHARACTERIZED TRANSCRIPTIONAL REGULATORY PROTEIN"/>
    <property type="match status" value="1"/>
</dbReference>
<dbReference type="CDD" id="cd12148">
    <property type="entry name" value="fungal_TF_MHR"/>
    <property type="match status" value="1"/>
</dbReference>
<protein>
    <recommendedName>
        <fullName evidence="7">Zn(2)-C6 fungal-type domain-containing protein</fullName>
    </recommendedName>
</protein>
<evidence type="ECO:0000313" key="6">
    <source>
        <dbReference type="Proteomes" id="UP000001055"/>
    </source>
</evidence>
<dbReference type="eggNOG" id="ENOG502SP2V">
    <property type="taxonomic scope" value="Eukaryota"/>
</dbReference>
<dbReference type="InterPro" id="IPR050613">
    <property type="entry name" value="Sec_Metabolite_Reg"/>
</dbReference>
<dbReference type="VEuPathDB" id="FungiDB:JI435_025970"/>
<dbReference type="Pfam" id="PF00172">
    <property type="entry name" value="Zn_clus"/>
    <property type="match status" value="1"/>
</dbReference>
<dbReference type="SMART" id="SM00066">
    <property type="entry name" value="GAL4"/>
    <property type="match status" value="1"/>
</dbReference>
<evidence type="ECO:0000256" key="2">
    <source>
        <dbReference type="ARBA" id="ARBA00023242"/>
    </source>
</evidence>
<evidence type="ECO:0000313" key="5">
    <source>
        <dbReference type="EMBL" id="EAT89328.2"/>
    </source>
</evidence>
<evidence type="ECO:0000256" key="1">
    <source>
        <dbReference type="ARBA" id="ARBA00004123"/>
    </source>
</evidence>
<feature type="domain" description="Zn(2)-C6 fungal-type" evidence="3">
    <location>
        <begin position="28"/>
        <end position="58"/>
    </location>
</feature>
<dbReference type="VEuPathDB" id="FungiDB:JI435_301790"/>
<dbReference type="GO" id="GO:0005634">
    <property type="term" value="C:nucleus"/>
    <property type="evidence" value="ECO:0007669"/>
    <property type="project" value="UniProtKB-SubCell"/>
</dbReference>
<sequence length="871" mass="98197">MAGTYASTSEPSPDSQNGVAKAIHKSFSCVLCAQRKVKCDRIPGGCANCTKVRVPCVYKAPPPARRRKKGEREVDNTARLRIYEDTLRQLGVDPEALVKQAVTERPFDQRISGDKGFFPHQREGEYNVGTDVGAGLLVSKEGRSRYLENGVWTSLRSEFRDTKEILDDSSDEEDVRRIGQRIGLHRDGAKLGLPPFEVEMRRRLWWQIMMLEGYSQKLAGTGNNSVLLIGDVLVPRNVNDSDLHPAMGEVPKDEQGATEMMFFLIRCHAAEFLRRSSDAKTSYDGAWHKITTSTVPVAAKDEAIDQLEHFFQHKFLQYCDPAIDWHYICIRLAKSVISMMRFMAHSTGYDGTVMPQSEKDMLFNLVLEVTATQNLAYTREKVHGLAWHTNLQFQWKAFVFLVAQLRHRTSGPKVEEAWREVEHTFDFHPIFEEQFAKRALPVAVSNLTLKAWEAHLSARGSVDQEPYFIQLIRQRCPAIKHIQTFPVQPQSQPHPGMTGQGIEGNEPVVESHTGPSVGSFQTDWSFTQAPTNANPLHSLPEAMPLDIPENIDWTAWDSLFVNFQATEMDGLPPPMPSFNFRMQYFLTSGDYSDLVITCGSDSYNVHKLVVCSRADFFARAVKFGGKASSLSICISNSSDVAKEATEGKIDLPEDEPKIIKLLIQYLYEGEYEPRLSDASPIATAPRGDMSHREVVRTDNYNTGYDRKYAYSFPHTCDSNGHCTKLCICPHHICCNACGYSCRDFICDKCTRSTLPKTFPATGPPEQLLIHAKMYEIADKYDVVGLKDLVLEKFKRACVSFWDHDIFSIAAHYAFSTTMENDKGLRDIVSGTISEHMELIQKAEIQTLMTEFNGLALGILLIKADEHGWVKK</sequence>
<dbReference type="Gene3D" id="3.30.710.10">
    <property type="entry name" value="Potassium Channel Kv1.1, Chain A"/>
    <property type="match status" value="1"/>
</dbReference>
<dbReference type="InterPro" id="IPR036864">
    <property type="entry name" value="Zn2-C6_fun-type_DNA-bd_sf"/>
</dbReference>
<dbReference type="RefSeq" id="XP_001793198.1">
    <property type="nucleotide sequence ID" value="XM_001793146.1"/>
</dbReference>
<dbReference type="KEGG" id="pno:SNOG_02597"/>
<dbReference type="PANTHER" id="PTHR31001:SF85">
    <property type="entry name" value="ZN(II)2CYS6 TRANSCRIPTION FACTOR (EUROFUNG)"/>
    <property type="match status" value="1"/>
</dbReference>
<name>Q0V067_PHANO</name>
<dbReference type="AlphaFoldDB" id="Q0V067"/>
<evidence type="ECO:0000259" key="4">
    <source>
        <dbReference type="PROSITE" id="PS50097"/>
    </source>
</evidence>
<dbReference type="InParanoid" id="Q0V067"/>
<organism evidence="5 6">
    <name type="scientific">Phaeosphaeria nodorum (strain SN15 / ATCC MYA-4574 / FGSC 10173)</name>
    <name type="common">Glume blotch fungus</name>
    <name type="synonym">Parastagonospora nodorum</name>
    <dbReference type="NCBI Taxonomy" id="321614"/>
    <lineage>
        <taxon>Eukaryota</taxon>
        <taxon>Fungi</taxon>
        <taxon>Dikarya</taxon>
        <taxon>Ascomycota</taxon>
        <taxon>Pezizomycotina</taxon>
        <taxon>Dothideomycetes</taxon>
        <taxon>Pleosporomycetidae</taxon>
        <taxon>Pleosporales</taxon>
        <taxon>Pleosporineae</taxon>
        <taxon>Phaeosphaeriaceae</taxon>
        <taxon>Parastagonospora</taxon>
    </lineage>
</organism>
<dbReference type="PROSITE" id="PS00463">
    <property type="entry name" value="ZN2_CY6_FUNGAL_1"/>
    <property type="match status" value="1"/>
</dbReference>
<dbReference type="PROSITE" id="PS50048">
    <property type="entry name" value="ZN2_CY6_FUNGAL_2"/>
    <property type="match status" value="1"/>
</dbReference>
<gene>
    <name evidence="5" type="ORF">SNOG_02597</name>
</gene>
<dbReference type="HOGENOM" id="CLU_329574_0_0_1"/>
<keyword evidence="2" id="KW-0539">Nucleus</keyword>
<dbReference type="GO" id="GO:0008270">
    <property type="term" value="F:zinc ion binding"/>
    <property type="evidence" value="ECO:0007669"/>
    <property type="project" value="InterPro"/>
</dbReference>
<dbReference type="Gene3D" id="4.10.240.10">
    <property type="entry name" value="Zn(2)-C6 fungal-type DNA-binding domain"/>
    <property type="match status" value="1"/>
</dbReference>
<evidence type="ECO:0000259" key="3">
    <source>
        <dbReference type="PROSITE" id="PS50048"/>
    </source>
</evidence>
<accession>Q0V067</accession>
<dbReference type="CDD" id="cd18186">
    <property type="entry name" value="BTB_POZ_ZBTB_KLHL-like"/>
    <property type="match status" value="1"/>
</dbReference>
<dbReference type="SUPFAM" id="SSF57701">
    <property type="entry name" value="Zn2/Cys6 DNA-binding domain"/>
    <property type="match status" value="1"/>
</dbReference>
<reference evidence="6" key="1">
    <citation type="journal article" date="2007" name="Plant Cell">
        <title>Dothideomycete-plant interactions illuminated by genome sequencing and EST analysis of the wheat pathogen Stagonospora nodorum.</title>
        <authorList>
            <person name="Hane J.K."/>
            <person name="Lowe R.G."/>
            <person name="Solomon P.S."/>
            <person name="Tan K.C."/>
            <person name="Schoch C.L."/>
            <person name="Spatafora J.W."/>
            <person name="Crous P.W."/>
            <person name="Kodira C."/>
            <person name="Birren B.W."/>
            <person name="Galagan J.E."/>
            <person name="Torriani S.F."/>
            <person name="McDonald B.A."/>
            <person name="Oliver R.P."/>
        </authorList>
    </citation>
    <scope>NUCLEOTIDE SEQUENCE [LARGE SCALE GENOMIC DNA]</scope>
    <source>
        <strain evidence="6">SN15 / ATCC MYA-4574 / FGSC 10173</strain>
    </source>
</reference>
<proteinExistence type="predicted"/>
<dbReference type="SUPFAM" id="SSF54695">
    <property type="entry name" value="POZ domain"/>
    <property type="match status" value="1"/>
</dbReference>
<dbReference type="Pfam" id="PF00651">
    <property type="entry name" value="BTB"/>
    <property type="match status" value="1"/>
</dbReference>
<dbReference type="GeneID" id="5970055"/>
<comment type="subcellular location">
    <subcellularLocation>
        <location evidence="1">Nucleus</location>
    </subcellularLocation>
</comment>
<dbReference type="InterPro" id="IPR001138">
    <property type="entry name" value="Zn2Cys6_DnaBD"/>
</dbReference>
<evidence type="ECO:0008006" key="7">
    <source>
        <dbReference type="Google" id="ProtNLM"/>
    </source>
</evidence>